<sequence length="300" mass="35034">MDSQIVNSNSPNSSTEMTRKNVSSKNPSTSKFYQKLIQSCKYFFIKNPIIIVPELIFIEINERWYTQGRRFPKDRPNGISVYLNKITSKIWNIDLLIVRPNIWEPATIPPVVTSFVPKIYQCDATSIRIYEQMFFYNDLMVIASKCEMFHLSNVVIINNDKVVPEKAKNSFKTAVSLETIFKALPNVKIFEYKLPNNSLNIITTKTAKELLKIPHFLSLDKFEMSEIPETFDIKSFYSHIKENKKTKIRLAFSRQISDEYETQIQTIVNEIRETQNHDYKVPMIGFPGIILVGFFSWYHT</sequence>
<evidence type="ECO:0000313" key="3">
    <source>
        <dbReference type="WBParaSite" id="PDA_v2.g12171.t1"/>
    </source>
</evidence>
<evidence type="ECO:0000256" key="1">
    <source>
        <dbReference type="SAM" id="MobiDB-lite"/>
    </source>
</evidence>
<organism evidence="2 3">
    <name type="scientific">Panagrolaimus davidi</name>
    <dbReference type="NCBI Taxonomy" id="227884"/>
    <lineage>
        <taxon>Eukaryota</taxon>
        <taxon>Metazoa</taxon>
        <taxon>Ecdysozoa</taxon>
        <taxon>Nematoda</taxon>
        <taxon>Chromadorea</taxon>
        <taxon>Rhabditida</taxon>
        <taxon>Tylenchina</taxon>
        <taxon>Panagrolaimomorpha</taxon>
        <taxon>Panagrolaimoidea</taxon>
        <taxon>Panagrolaimidae</taxon>
        <taxon>Panagrolaimus</taxon>
    </lineage>
</organism>
<proteinExistence type="predicted"/>
<name>A0A914P4C6_9BILA</name>
<dbReference type="AlphaFoldDB" id="A0A914P4C6"/>
<accession>A0A914P4C6</accession>
<keyword evidence="2" id="KW-1185">Reference proteome</keyword>
<protein>
    <submittedName>
        <fullName evidence="3">Uncharacterized protein</fullName>
    </submittedName>
</protein>
<evidence type="ECO:0000313" key="2">
    <source>
        <dbReference type="Proteomes" id="UP000887578"/>
    </source>
</evidence>
<dbReference type="Proteomes" id="UP000887578">
    <property type="component" value="Unplaced"/>
</dbReference>
<reference evidence="3" key="1">
    <citation type="submission" date="2022-11" db="UniProtKB">
        <authorList>
            <consortium name="WormBaseParasite"/>
        </authorList>
    </citation>
    <scope>IDENTIFICATION</scope>
</reference>
<dbReference type="WBParaSite" id="PDA_v2.g12171.t1">
    <property type="protein sequence ID" value="PDA_v2.g12171.t1"/>
    <property type="gene ID" value="PDA_v2.g12171"/>
</dbReference>
<feature type="region of interest" description="Disordered" evidence="1">
    <location>
        <begin position="1"/>
        <end position="27"/>
    </location>
</feature>